<keyword evidence="1" id="KW-0812">Transmembrane</keyword>
<feature type="transmembrane region" description="Helical" evidence="1">
    <location>
        <begin position="86"/>
        <end position="106"/>
    </location>
</feature>
<dbReference type="InterPro" id="IPR045339">
    <property type="entry name" value="DUF6534"/>
</dbReference>
<evidence type="ECO:0000256" key="1">
    <source>
        <dbReference type="SAM" id="Phobius"/>
    </source>
</evidence>
<name>A0AAD7DAS0_MYCRO</name>
<feature type="transmembrane region" description="Helical" evidence="1">
    <location>
        <begin position="53"/>
        <end position="74"/>
    </location>
</feature>
<proteinExistence type="predicted"/>
<sequence length="310" mass="34160">MSTPVVAPSANWHGYDMSEVFAPLFLGTVVSLVLSGITIMQAYIYFPSKDRPFIQIIGVYSYMVPKFGSMFPLGNLNPSLSAECCMSVFIVYVSHLFFAYQIFTVIPRGFTKYLMPGLVTFFGTVSFAGAIGCVVTMFSQSQNILTNRSYQFSVFVGIAKGSAAVADLIATGALCFYIQAAHNSSGFTKTNNILKRLIGYILQRGILVTLIQITFLVIFFTTSTKFAWLALHVNVTRIYANTFFAMLNGRASLKTTEHSYGMSSSKSGTYNNSSNTNKLKFSAVPHASFEKLDRSKVISIEQTTEYSSDV</sequence>
<dbReference type="Proteomes" id="UP001221757">
    <property type="component" value="Unassembled WGS sequence"/>
</dbReference>
<organism evidence="3 4">
    <name type="scientific">Mycena rosella</name>
    <name type="common">Pink bonnet</name>
    <name type="synonym">Agaricus rosellus</name>
    <dbReference type="NCBI Taxonomy" id="1033263"/>
    <lineage>
        <taxon>Eukaryota</taxon>
        <taxon>Fungi</taxon>
        <taxon>Dikarya</taxon>
        <taxon>Basidiomycota</taxon>
        <taxon>Agaricomycotina</taxon>
        <taxon>Agaricomycetes</taxon>
        <taxon>Agaricomycetidae</taxon>
        <taxon>Agaricales</taxon>
        <taxon>Marasmiineae</taxon>
        <taxon>Mycenaceae</taxon>
        <taxon>Mycena</taxon>
    </lineage>
</organism>
<dbReference type="Pfam" id="PF20152">
    <property type="entry name" value="DUF6534"/>
    <property type="match status" value="1"/>
</dbReference>
<dbReference type="EMBL" id="JARKIE010000093">
    <property type="protein sequence ID" value="KAJ7686826.1"/>
    <property type="molecule type" value="Genomic_DNA"/>
</dbReference>
<feature type="transmembrane region" description="Helical" evidence="1">
    <location>
        <begin position="197"/>
        <end position="220"/>
    </location>
</feature>
<dbReference type="AlphaFoldDB" id="A0AAD7DAS0"/>
<reference evidence="3" key="1">
    <citation type="submission" date="2023-03" db="EMBL/GenBank/DDBJ databases">
        <title>Massive genome expansion in bonnet fungi (Mycena s.s.) driven by repeated elements and novel gene families across ecological guilds.</title>
        <authorList>
            <consortium name="Lawrence Berkeley National Laboratory"/>
            <person name="Harder C.B."/>
            <person name="Miyauchi S."/>
            <person name="Viragh M."/>
            <person name="Kuo A."/>
            <person name="Thoen E."/>
            <person name="Andreopoulos B."/>
            <person name="Lu D."/>
            <person name="Skrede I."/>
            <person name="Drula E."/>
            <person name="Henrissat B."/>
            <person name="Morin E."/>
            <person name="Kohler A."/>
            <person name="Barry K."/>
            <person name="LaButti K."/>
            <person name="Morin E."/>
            <person name="Salamov A."/>
            <person name="Lipzen A."/>
            <person name="Mereny Z."/>
            <person name="Hegedus B."/>
            <person name="Baldrian P."/>
            <person name="Stursova M."/>
            <person name="Weitz H."/>
            <person name="Taylor A."/>
            <person name="Grigoriev I.V."/>
            <person name="Nagy L.G."/>
            <person name="Martin F."/>
            <person name="Kauserud H."/>
        </authorList>
    </citation>
    <scope>NUCLEOTIDE SEQUENCE</scope>
    <source>
        <strain evidence="3">CBHHK067</strain>
    </source>
</reference>
<evidence type="ECO:0000313" key="4">
    <source>
        <dbReference type="Proteomes" id="UP001221757"/>
    </source>
</evidence>
<comment type="caution">
    <text evidence="3">The sequence shown here is derived from an EMBL/GenBank/DDBJ whole genome shotgun (WGS) entry which is preliminary data.</text>
</comment>
<feature type="domain" description="DUF6534" evidence="2">
    <location>
        <begin position="163"/>
        <end position="252"/>
    </location>
</feature>
<evidence type="ECO:0000259" key="2">
    <source>
        <dbReference type="Pfam" id="PF20152"/>
    </source>
</evidence>
<feature type="transmembrane region" description="Helical" evidence="1">
    <location>
        <begin position="150"/>
        <end position="177"/>
    </location>
</feature>
<dbReference type="PANTHER" id="PTHR40465:SF1">
    <property type="entry name" value="DUF6534 DOMAIN-CONTAINING PROTEIN"/>
    <property type="match status" value="1"/>
</dbReference>
<keyword evidence="1" id="KW-0472">Membrane</keyword>
<feature type="transmembrane region" description="Helical" evidence="1">
    <location>
        <begin position="20"/>
        <end position="46"/>
    </location>
</feature>
<gene>
    <name evidence="3" type="ORF">B0H17DRAFT_1204032</name>
</gene>
<accession>A0AAD7DAS0</accession>
<evidence type="ECO:0000313" key="3">
    <source>
        <dbReference type="EMBL" id="KAJ7686826.1"/>
    </source>
</evidence>
<protein>
    <recommendedName>
        <fullName evidence="2">DUF6534 domain-containing protein</fullName>
    </recommendedName>
</protein>
<feature type="transmembrane region" description="Helical" evidence="1">
    <location>
        <begin position="118"/>
        <end position="138"/>
    </location>
</feature>
<keyword evidence="4" id="KW-1185">Reference proteome</keyword>
<keyword evidence="1" id="KW-1133">Transmembrane helix</keyword>
<dbReference type="PANTHER" id="PTHR40465">
    <property type="entry name" value="CHROMOSOME 1, WHOLE GENOME SHOTGUN SEQUENCE"/>
    <property type="match status" value="1"/>
</dbReference>